<protein>
    <submittedName>
        <fullName evidence="1">Uncharacterized protein</fullName>
    </submittedName>
</protein>
<comment type="caution">
    <text evidence="1">The sequence shown here is derived from an EMBL/GenBank/DDBJ whole genome shotgun (WGS) entry which is preliminary data.</text>
</comment>
<gene>
    <name evidence="1" type="ORF">Fmac_015439</name>
</gene>
<organism evidence="1 2">
    <name type="scientific">Flemingia macrophylla</name>
    <dbReference type="NCBI Taxonomy" id="520843"/>
    <lineage>
        <taxon>Eukaryota</taxon>
        <taxon>Viridiplantae</taxon>
        <taxon>Streptophyta</taxon>
        <taxon>Embryophyta</taxon>
        <taxon>Tracheophyta</taxon>
        <taxon>Spermatophyta</taxon>
        <taxon>Magnoliopsida</taxon>
        <taxon>eudicotyledons</taxon>
        <taxon>Gunneridae</taxon>
        <taxon>Pentapetalae</taxon>
        <taxon>rosids</taxon>
        <taxon>fabids</taxon>
        <taxon>Fabales</taxon>
        <taxon>Fabaceae</taxon>
        <taxon>Papilionoideae</taxon>
        <taxon>50 kb inversion clade</taxon>
        <taxon>NPAAA clade</taxon>
        <taxon>indigoferoid/millettioid clade</taxon>
        <taxon>Phaseoleae</taxon>
        <taxon>Flemingia</taxon>
    </lineage>
</organism>
<name>A0ABD1MEK5_9FABA</name>
<dbReference type="Proteomes" id="UP001603857">
    <property type="component" value="Unassembled WGS sequence"/>
</dbReference>
<proteinExistence type="predicted"/>
<accession>A0ABD1MEK5</accession>
<evidence type="ECO:0000313" key="1">
    <source>
        <dbReference type="EMBL" id="KAL2334226.1"/>
    </source>
</evidence>
<reference evidence="1 2" key="1">
    <citation type="submission" date="2024-08" db="EMBL/GenBank/DDBJ databases">
        <title>Insights into the chromosomal genome structure of Flemingia macrophylla.</title>
        <authorList>
            <person name="Ding Y."/>
            <person name="Zhao Y."/>
            <person name="Bi W."/>
            <person name="Wu M."/>
            <person name="Zhao G."/>
            <person name="Gong Y."/>
            <person name="Li W."/>
            <person name="Zhang P."/>
        </authorList>
    </citation>
    <scope>NUCLEOTIDE SEQUENCE [LARGE SCALE GENOMIC DNA]</scope>
    <source>
        <strain evidence="1">DYQJB</strain>
        <tissue evidence="1">Leaf</tissue>
    </source>
</reference>
<dbReference type="AlphaFoldDB" id="A0ABD1MEK5"/>
<dbReference type="EMBL" id="JBGMDY010000005">
    <property type="protein sequence ID" value="KAL2334226.1"/>
    <property type="molecule type" value="Genomic_DNA"/>
</dbReference>
<evidence type="ECO:0000313" key="2">
    <source>
        <dbReference type="Proteomes" id="UP001603857"/>
    </source>
</evidence>
<keyword evidence="2" id="KW-1185">Reference proteome</keyword>
<sequence>MASKPSEEEIMTHKSFCEMQFHYAKDGLLSKIGTGPNFIQSTGIIFKIDADIFLVPELNPRVRELDTYLTTTDNVVRAKVAQHYPS</sequence>